<evidence type="ECO:0000313" key="2">
    <source>
        <dbReference type="EMBL" id="CAB53124.1"/>
    </source>
</evidence>
<reference evidence="2 3" key="1">
    <citation type="journal article" date="1996" name="Mol. Microbiol.">
        <title>A set of ordered cosmids and a detailed genetic and physical map for the 8 Mb Streptomyces coelicolor A3(2) chromosome.</title>
        <authorList>
            <person name="Redenbach M."/>
            <person name="Kieser H.M."/>
            <person name="Denapaite D."/>
            <person name="Eichner A."/>
            <person name="Cullum J."/>
            <person name="Kinashi H."/>
            <person name="Hopwood D.A."/>
        </authorList>
    </citation>
    <scope>NUCLEOTIDE SEQUENCE [LARGE SCALE GENOMIC DNA]</scope>
    <source>
        <strain evidence="3">ATCC BAA-471 / A3(2) / M145</strain>
    </source>
</reference>
<accession>Q9RJ08</accession>
<dbReference type="EMBL" id="AL645882">
    <property type="protein sequence ID" value="CAB53124.1"/>
    <property type="molecule type" value="Genomic_DNA"/>
</dbReference>
<dbReference type="InParanoid" id="Q9RJ08"/>
<protein>
    <submittedName>
        <fullName evidence="2">Uncharacterized protein</fullName>
    </submittedName>
</protein>
<dbReference type="Proteomes" id="UP000001973">
    <property type="component" value="Chromosome"/>
</dbReference>
<dbReference type="HOGENOM" id="CLU_1991355_0_0_11"/>
<reference evidence="2 3" key="2">
    <citation type="journal article" date="2002" name="Nature">
        <title>Complete genome sequence of the model actinomycete Streptomyces coelicolor A3(2).</title>
        <authorList>
            <person name="Bentley S.D."/>
            <person name="Chater K.F."/>
            <person name="Cerdeno-Tarraga A.M."/>
            <person name="Challis G.L."/>
            <person name="Thomson N.R."/>
            <person name="James K.D."/>
            <person name="Harris D.E."/>
            <person name="Quail M.A."/>
            <person name="Kieser H."/>
            <person name="Harper D."/>
            <person name="Bateman A."/>
            <person name="Brown S."/>
            <person name="Chandra G."/>
            <person name="Chen C.W."/>
            <person name="Collins M."/>
            <person name="Cronin A."/>
            <person name="Fraser A."/>
            <person name="Goble A."/>
            <person name="Hidalgo J."/>
            <person name="Hornsby T."/>
            <person name="Howarth S."/>
            <person name="Huang C.H."/>
            <person name="Kieser T."/>
            <person name="Larke L."/>
            <person name="Murphy L."/>
            <person name="Oliver K."/>
            <person name="O'Neil S."/>
            <person name="Rabbinowitsch E."/>
            <person name="Rajandream M.A."/>
            <person name="Rutherford K."/>
            <person name="Rutter S."/>
            <person name="Seeger K."/>
            <person name="Saunders D."/>
            <person name="Sharp S."/>
            <person name="Squares R."/>
            <person name="Squares S."/>
            <person name="Taylor K."/>
            <person name="Warren T."/>
            <person name="Wietzorrek A."/>
            <person name="Woodward J."/>
            <person name="Barrell B.G."/>
            <person name="Parkhill J."/>
            <person name="Hopwood D.A."/>
        </authorList>
    </citation>
    <scope>NUCLEOTIDE SEQUENCE [LARGE SCALE GENOMIC DNA]</scope>
    <source>
        <strain evidence="3">ATCC BAA-471 / A3(2) / M145</strain>
    </source>
</reference>
<proteinExistence type="predicted"/>
<evidence type="ECO:0000256" key="1">
    <source>
        <dbReference type="SAM" id="MobiDB-lite"/>
    </source>
</evidence>
<feature type="region of interest" description="Disordered" evidence="1">
    <location>
        <begin position="59"/>
        <end position="84"/>
    </location>
</feature>
<gene>
    <name evidence="2" type="ordered locus">SCO0157</name>
    <name evidence="2" type="ORF">SCJ1.06</name>
</gene>
<feature type="compositionally biased region" description="Polar residues" evidence="1">
    <location>
        <begin position="59"/>
        <end position="71"/>
    </location>
</feature>
<dbReference type="PaxDb" id="100226-SCO0157"/>
<dbReference type="AlphaFoldDB" id="Q9RJ08"/>
<organism evidence="2 3">
    <name type="scientific">Streptomyces coelicolor (strain ATCC BAA-471 / A3(2) / M145)</name>
    <dbReference type="NCBI Taxonomy" id="100226"/>
    <lineage>
        <taxon>Bacteria</taxon>
        <taxon>Bacillati</taxon>
        <taxon>Actinomycetota</taxon>
        <taxon>Actinomycetes</taxon>
        <taxon>Kitasatosporales</taxon>
        <taxon>Streptomycetaceae</taxon>
        <taxon>Streptomyces</taxon>
        <taxon>Streptomyces albidoflavus group</taxon>
    </lineage>
</organism>
<evidence type="ECO:0000313" key="3">
    <source>
        <dbReference type="Proteomes" id="UP000001973"/>
    </source>
</evidence>
<feature type="region of interest" description="Disordered" evidence="1">
    <location>
        <begin position="1"/>
        <end position="25"/>
    </location>
</feature>
<feature type="compositionally biased region" description="Polar residues" evidence="1">
    <location>
        <begin position="1"/>
        <end position="15"/>
    </location>
</feature>
<dbReference type="EMBL" id="AL939104">
    <property type="protein sequence ID" value="CAB53124.1"/>
    <property type="molecule type" value="Genomic_DNA"/>
</dbReference>
<dbReference type="PIR" id="T36939">
    <property type="entry name" value="T36939"/>
</dbReference>
<dbReference type="OrthoDB" id="9996841at2"/>
<dbReference type="STRING" id="100226.gene:17757741"/>
<name>Q9RJ08_STRCO</name>
<dbReference type="KEGG" id="sco:SCO0157"/>
<sequence length="125" mass="13622">MTSTPDLSKTQSSPGLPSKEVPTSAAPYSHLLLRFAEDGPCRRTGIRPHPRLTKCTVTRLRSTPAGTNQSALDRPQPSPAPKGALPLRAANLVRICDPRHTQFLSGIGALFRSSHREQRTDRSDT</sequence>
<keyword evidence="3" id="KW-1185">Reference proteome</keyword>